<dbReference type="PANTHER" id="PTHR31490">
    <property type="entry name" value="GLYCOSYL HYDROLASE"/>
    <property type="match status" value="1"/>
</dbReference>
<keyword evidence="8 10" id="KW-0624">Polysaccharide degradation</keyword>
<dbReference type="GO" id="GO:0045493">
    <property type="term" value="P:xylan catabolic process"/>
    <property type="evidence" value="ECO:0007669"/>
    <property type="project" value="UniProtKB-KW"/>
</dbReference>
<evidence type="ECO:0000256" key="9">
    <source>
        <dbReference type="PROSITE-ProRule" id="PRU10061"/>
    </source>
</evidence>
<dbReference type="GO" id="GO:0031176">
    <property type="term" value="F:endo-1,4-beta-xylanase activity"/>
    <property type="evidence" value="ECO:0007669"/>
    <property type="project" value="UniProtKB-EC"/>
</dbReference>
<dbReference type="PROSITE" id="PS00591">
    <property type="entry name" value="GH10_1"/>
    <property type="match status" value="1"/>
</dbReference>
<protein>
    <recommendedName>
        <fullName evidence="10">Beta-xylanase</fullName>
        <ecNumber evidence="10">3.2.1.8</ecNumber>
    </recommendedName>
</protein>
<evidence type="ECO:0000259" key="11">
    <source>
        <dbReference type="PROSITE" id="PS51760"/>
    </source>
</evidence>
<evidence type="ECO:0000313" key="12">
    <source>
        <dbReference type="EMBL" id="SBV97503.1"/>
    </source>
</evidence>
<sequence length="359" mass="41185">MEIKTAIYAAILTGSLAFLTYFGSSCGSSKDLPTPEKQTLREAVFPFGGAISPEFLKNDTQYRELAAREFSSITAEYVMKMTAISRGKDVYDFAAADEIIDFARKNKMRVHGHTLVWYRETPEWLKNYTGTREDFIMLLEKYIKAVAGHFKGKVVSWDVVNEALLDDGSIRIEENIWYQKIGLEYIEIAFRAAHKADPDALLFYNEYGQEYSKVKSDAVNKLMDELIEKRVPIHGIGLQMHTNANINDLQLKQAVRDAGAKGLKVHISELDVQTNMENNSDYVFTEESALKQKEVYRWATEAMMELPANQRFGITFWGVTDQYSWRWLYEGIPDKVLPFSEKYEHKPGYEGILEGLKEK</sequence>
<dbReference type="EC" id="3.2.1.8" evidence="10"/>
<reference evidence="12" key="1">
    <citation type="submission" date="2016-04" db="EMBL/GenBank/DDBJ databases">
        <authorList>
            <person name="Evans L.H."/>
            <person name="Alamgir A."/>
            <person name="Owens N."/>
            <person name="Weber N.D."/>
            <person name="Virtaneva K."/>
            <person name="Barbian K."/>
            <person name="Babar A."/>
            <person name="Rosenke K."/>
        </authorList>
    </citation>
    <scope>NUCLEOTIDE SEQUENCE</scope>
    <source>
        <strain evidence="12">86-1</strain>
    </source>
</reference>
<dbReference type="SUPFAM" id="SSF51445">
    <property type="entry name" value="(Trans)glycosidases"/>
    <property type="match status" value="1"/>
</dbReference>
<feature type="active site" description="Nucleophile" evidence="9">
    <location>
        <position position="269"/>
    </location>
</feature>
<name>A0A212JDF4_9BACT</name>
<evidence type="ECO:0000256" key="3">
    <source>
        <dbReference type="ARBA" id="ARBA00022651"/>
    </source>
</evidence>
<evidence type="ECO:0000256" key="4">
    <source>
        <dbReference type="ARBA" id="ARBA00022729"/>
    </source>
</evidence>
<keyword evidence="7 10" id="KW-0326">Glycosidase</keyword>
<evidence type="ECO:0000256" key="8">
    <source>
        <dbReference type="ARBA" id="ARBA00023326"/>
    </source>
</evidence>
<dbReference type="PRINTS" id="PR00134">
    <property type="entry name" value="GLHYDRLASE10"/>
</dbReference>
<evidence type="ECO:0000256" key="2">
    <source>
        <dbReference type="ARBA" id="ARBA00007495"/>
    </source>
</evidence>
<dbReference type="Pfam" id="PF00331">
    <property type="entry name" value="Glyco_hydro_10"/>
    <property type="match status" value="1"/>
</dbReference>
<organism evidence="12">
    <name type="scientific">uncultured Dysgonomonas sp</name>
    <dbReference type="NCBI Taxonomy" id="206096"/>
    <lineage>
        <taxon>Bacteria</taxon>
        <taxon>Pseudomonadati</taxon>
        <taxon>Bacteroidota</taxon>
        <taxon>Bacteroidia</taxon>
        <taxon>Bacteroidales</taxon>
        <taxon>Dysgonomonadaceae</taxon>
        <taxon>Dysgonomonas</taxon>
        <taxon>environmental samples</taxon>
    </lineage>
</organism>
<evidence type="ECO:0000256" key="6">
    <source>
        <dbReference type="ARBA" id="ARBA00023277"/>
    </source>
</evidence>
<dbReference type="PROSITE" id="PS51760">
    <property type="entry name" value="GH10_2"/>
    <property type="match status" value="1"/>
</dbReference>
<keyword evidence="4" id="KW-0732">Signal</keyword>
<dbReference type="PROSITE" id="PS51257">
    <property type="entry name" value="PROKAR_LIPOPROTEIN"/>
    <property type="match status" value="1"/>
</dbReference>
<dbReference type="Gene3D" id="3.20.20.80">
    <property type="entry name" value="Glycosidases"/>
    <property type="match status" value="1"/>
</dbReference>
<evidence type="ECO:0000256" key="5">
    <source>
        <dbReference type="ARBA" id="ARBA00022801"/>
    </source>
</evidence>
<gene>
    <name evidence="12" type="ORF">KL86DYS1_11927</name>
</gene>
<keyword evidence="3 12" id="KW-0858">Xylan degradation</keyword>
<dbReference type="InterPro" id="IPR017853">
    <property type="entry name" value="GH"/>
</dbReference>
<feature type="domain" description="GH10" evidence="11">
    <location>
        <begin position="34"/>
        <end position="355"/>
    </location>
</feature>
<comment type="catalytic activity">
    <reaction evidence="1 10">
        <text>Endohydrolysis of (1-&gt;4)-beta-D-xylosidic linkages in xylans.</text>
        <dbReference type="EC" id="3.2.1.8"/>
    </reaction>
</comment>
<dbReference type="SMART" id="SM00633">
    <property type="entry name" value="Glyco_10"/>
    <property type="match status" value="1"/>
</dbReference>
<accession>A0A212JDF4</accession>
<evidence type="ECO:0000256" key="7">
    <source>
        <dbReference type="ARBA" id="ARBA00023295"/>
    </source>
</evidence>
<dbReference type="AlphaFoldDB" id="A0A212JDF4"/>
<dbReference type="RefSeq" id="WP_296940280.1">
    <property type="nucleotide sequence ID" value="NZ_LT599032.1"/>
</dbReference>
<evidence type="ECO:0000256" key="1">
    <source>
        <dbReference type="ARBA" id="ARBA00000681"/>
    </source>
</evidence>
<dbReference type="InterPro" id="IPR001000">
    <property type="entry name" value="GH10_dom"/>
</dbReference>
<comment type="similarity">
    <text evidence="2 10">Belongs to the glycosyl hydrolase 10 (cellulase F) family.</text>
</comment>
<dbReference type="EMBL" id="FLUM01000001">
    <property type="protein sequence ID" value="SBV97503.1"/>
    <property type="molecule type" value="Genomic_DNA"/>
</dbReference>
<proteinExistence type="inferred from homology"/>
<evidence type="ECO:0000256" key="10">
    <source>
        <dbReference type="RuleBase" id="RU361174"/>
    </source>
</evidence>
<keyword evidence="6 10" id="KW-0119">Carbohydrate metabolism</keyword>
<dbReference type="InterPro" id="IPR044846">
    <property type="entry name" value="GH10"/>
</dbReference>
<dbReference type="InterPro" id="IPR031158">
    <property type="entry name" value="GH10_AS"/>
</dbReference>
<keyword evidence="5 10" id="KW-0378">Hydrolase</keyword>
<dbReference type="PANTHER" id="PTHR31490:SF88">
    <property type="entry name" value="BETA-XYLANASE"/>
    <property type="match status" value="1"/>
</dbReference>